<comment type="caution">
    <text evidence="2">The sequence shown here is derived from an EMBL/GenBank/DDBJ whole genome shotgun (WGS) entry which is preliminary data.</text>
</comment>
<evidence type="ECO:0000313" key="3">
    <source>
        <dbReference type="Proteomes" id="UP000807353"/>
    </source>
</evidence>
<dbReference type="Proteomes" id="UP000807353">
    <property type="component" value="Unassembled WGS sequence"/>
</dbReference>
<organism evidence="2 3">
    <name type="scientific">Collybia nuda</name>
    <dbReference type="NCBI Taxonomy" id="64659"/>
    <lineage>
        <taxon>Eukaryota</taxon>
        <taxon>Fungi</taxon>
        <taxon>Dikarya</taxon>
        <taxon>Basidiomycota</taxon>
        <taxon>Agaricomycotina</taxon>
        <taxon>Agaricomycetes</taxon>
        <taxon>Agaricomycetidae</taxon>
        <taxon>Agaricales</taxon>
        <taxon>Tricholomatineae</taxon>
        <taxon>Clitocybaceae</taxon>
        <taxon>Collybia</taxon>
    </lineage>
</organism>
<gene>
    <name evidence="2" type="ORF">BDZ94DRAFT_1272800</name>
</gene>
<sequence>MHIFTNKMLPIIPFLALLLLSLYLKCFYSSPDIQPISPFQVLSSIAVIAILPFEPTCKVTNTPSGAPASLESFGLPWQFLPWVSLFTTLCGPLQARHA</sequence>
<reference evidence="2" key="1">
    <citation type="submission" date="2020-11" db="EMBL/GenBank/DDBJ databases">
        <authorList>
            <consortium name="DOE Joint Genome Institute"/>
            <person name="Ahrendt S."/>
            <person name="Riley R."/>
            <person name="Andreopoulos W."/>
            <person name="Labutti K."/>
            <person name="Pangilinan J."/>
            <person name="Ruiz-Duenas F.J."/>
            <person name="Barrasa J.M."/>
            <person name="Sanchez-Garcia M."/>
            <person name="Camarero S."/>
            <person name="Miyauchi S."/>
            <person name="Serrano A."/>
            <person name="Linde D."/>
            <person name="Babiker R."/>
            <person name="Drula E."/>
            <person name="Ayuso-Fernandez I."/>
            <person name="Pacheco R."/>
            <person name="Padilla G."/>
            <person name="Ferreira P."/>
            <person name="Barriuso J."/>
            <person name="Kellner H."/>
            <person name="Castanera R."/>
            <person name="Alfaro M."/>
            <person name="Ramirez L."/>
            <person name="Pisabarro A.G."/>
            <person name="Kuo A."/>
            <person name="Tritt A."/>
            <person name="Lipzen A."/>
            <person name="He G."/>
            <person name="Yan M."/>
            <person name="Ng V."/>
            <person name="Cullen D."/>
            <person name="Martin F."/>
            <person name="Rosso M.-N."/>
            <person name="Henrissat B."/>
            <person name="Hibbett D."/>
            <person name="Martinez A.T."/>
            <person name="Grigoriev I.V."/>
        </authorList>
    </citation>
    <scope>NUCLEOTIDE SEQUENCE</scope>
    <source>
        <strain evidence="2">CBS 247.69</strain>
    </source>
</reference>
<proteinExistence type="predicted"/>
<feature type="chain" id="PRO_5040377889" evidence="1">
    <location>
        <begin position="30"/>
        <end position="98"/>
    </location>
</feature>
<dbReference type="AlphaFoldDB" id="A0A9P5XTT1"/>
<protein>
    <submittedName>
        <fullName evidence="2">Uncharacterized protein</fullName>
    </submittedName>
</protein>
<dbReference type="EMBL" id="MU150366">
    <property type="protein sequence ID" value="KAF9457562.1"/>
    <property type="molecule type" value="Genomic_DNA"/>
</dbReference>
<name>A0A9P5XTT1_9AGAR</name>
<evidence type="ECO:0000256" key="1">
    <source>
        <dbReference type="SAM" id="SignalP"/>
    </source>
</evidence>
<keyword evidence="1" id="KW-0732">Signal</keyword>
<feature type="signal peptide" evidence="1">
    <location>
        <begin position="1"/>
        <end position="29"/>
    </location>
</feature>
<keyword evidence="3" id="KW-1185">Reference proteome</keyword>
<evidence type="ECO:0000313" key="2">
    <source>
        <dbReference type="EMBL" id="KAF9457562.1"/>
    </source>
</evidence>
<accession>A0A9P5XTT1</accession>